<feature type="chain" id="PRO_5013185701" description="Carboxypeptidase" evidence="6">
    <location>
        <begin position="25"/>
        <end position="487"/>
    </location>
</feature>
<keyword evidence="3" id="KW-0645">Protease</keyword>
<dbReference type="Pfam" id="PF00450">
    <property type="entry name" value="Peptidase_S10"/>
    <property type="match status" value="1"/>
</dbReference>
<evidence type="ECO:0000256" key="5">
    <source>
        <dbReference type="ARBA" id="ARBA00023180"/>
    </source>
</evidence>
<proteinExistence type="inferred from homology"/>
<dbReference type="OrthoDB" id="443318at2759"/>
<dbReference type="Gene3D" id="1.10.287.410">
    <property type="match status" value="1"/>
</dbReference>
<accession>A0A1X6NDX9</accession>
<sequence>MKSAITKATALIAIAFCAGQSAQASTPYQATFGAGLSTTSKIADGRSNGSRSYELVAHPEFSQHNLRITADPSLCDPSVKQHSGYLDISDGRHLWFWFFEARESPQDAPLMMWLNGGPGCTSSMGLFFEMGPCTIADEGESSVPNHYSWNKHANLIFLDSPINTGFSYSSDGSKVDTLSDMTVDLYAFLTLFLTRYPEYASAPFHLAAESWGGHYAPNIGSYIHKKNKELAFAPRAGLQHINLASLIIVNGLTDPLVQFGSIPEYGCGGAPYPPWDPSGSECATLKRKAPLCTSLIESCYRFPSKATCNPATNYCWYELLTTITTTDRNPYDLRVACDANSSTCYPESNWIEREFTMCNMTTNGRFYEQGQAMRNSAALLPELINDGIRLLVMAGDTDWICNYMGVQHWMQKLEHNYHSEFAIAPARRWKTAKSGLVGGEVRSAGPGAGNVTFVQVYDAGHMAPHDQPEVTEDVIVHWLKNLPFYKH</sequence>
<dbReference type="InterPro" id="IPR029058">
    <property type="entry name" value="AB_hydrolase_fold"/>
</dbReference>
<dbReference type="InterPro" id="IPR001563">
    <property type="entry name" value="Peptidase_S10"/>
</dbReference>
<evidence type="ECO:0000313" key="7">
    <source>
        <dbReference type="EMBL" id="OSX66828.1"/>
    </source>
</evidence>
<dbReference type="STRING" id="670580.A0A1X6NDX9"/>
<evidence type="ECO:0000256" key="6">
    <source>
        <dbReference type="SAM" id="SignalP"/>
    </source>
</evidence>
<dbReference type="PANTHER" id="PTHR11802">
    <property type="entry name" value="SERINE PROTEASE FAMILY S10 SERINE CARBOXYPEPTIDASE"/>
    <property type="match status" value="1"/>
</dbReference>
<gene>
    <name evidence="7" type="ORF">POSPLADRAFT_1042137</name>
</gene>
<keyword evidence="5" id="KW-0325">Glycoprotein</keyword>
<feature type="signal peptide" evidence="6">
    <location>
        <begin position="1"/>
        <end position="24"/>
    </location>
</feature>
<dbReference type="AlphaFoldDB" id="A0A1X6NDX9"/>
<dbReference type="GO" id="GO:0000324">
    <property type="term" value="C:fungal-type vacuole"/>
    <property type="evidence" value="ECO:0007669"/>
    <property type="project" value="TreeGrafter"/>
</dbReference>
<keyword evidence="8" id="KW-1185">Reference proteome</keyword>
<dbReference type="Gene3D" id="3.40.50.1820">
    <property type="entry name" value="alpha/beta hydrolase"/>
    <property type="match status" value="1"/>
</dbReference>
<dbReference type="PANTHER" id="PTHR11802:SF452">
    <property type="entry name" value="CARBOXYPEPTIDASE"/>
    <property type="match status" value="1"/>
</dbReference>
<dbReference type="GO" id="GO:0004185">
    <property type="term" value="F:serine-type carboxypeptidase activity"/>
    <property type="evidence" value="ECO:0007669"/>
    <property type="project" value="InterPro"/>
</dbReference>
<keyword evidence="6" id="KW-0732">Signal</keyword>
<dbReference type="Proteomes" id="UP000194127">
    <property type="component" value="Unassembled WGS sequence"/>
</dbReference>
<name>A0A1X6NDX9_9APHY</name>
<dbReference type="GO" id="GO:0006508">
    <property type="term" value="P:proteolysis"/>
    <property type="evidence" value="ECO:0007669"/>
    <property type="project" value="UniProtKB-KW"/>
</dbReference>
<organism evidence="7 8">
    <name type="scientific">Postia placenta MAD-698-R-SB12</name>
    <dbReference type="NCBI Taxonomy" id="670580"/>
    <lineage>
        <taxon>Eukaryota</taxon>
        <taxon>Fungi</taxon>
        <taxon>Dikarya</taxon>
        <taxon>Basidiomycota</taxon>
        <taxon>Agaricomycotina</taxon>
        <taxon>Agaricomycetes</taxon>
        <taxon>Polyporales</taxon>
        <taxon>Adustoporiaceae</taxon>
        <taxon>Rhodonia</taxon>
    </lineage>
</organism>
<keyword evidence="4" id="KW-0378">Hydrolase</keyword>
<evidence type="ECO:0000313" key="8">
    <source>
        <dbReference type="Proteomes" id="UP000194127"/>
    </source>
</evidence>
<dbReference type="PRINTS" id="PR00724">
    <property type="entry name" value="CRBOXYPTASEC"/>
</dbReference>
<dbReference type="GeneID" id="36322995"/>
<evidence type="ECO:0000256" key="1">
    <source>
        <dbReference type="ARBA" id="ARBA00009431"/>
    </source>
</evidence>
<comment type="similarity">
    <text evidence="1">Belongs to the peptidase S10 family.</text>
</comment>
<dbReference type="PROSITE" id="PS00560">
    <property type="entry name" value="CARBOXYPEPT_SER_HIS"/>
    <property type="match status" value="1"/>
</dbReference>
<dbReference type="SUPFAM" id="SSF53474">
    <property type="entry name" value="alpha/beta-Hydrolases"/>
    <property type="match status" value="1"/>
</dbReference>
<dbReference type="EMBL" id="KZ110591">
    <property type="protein sequence ID" value="OSX66828.1"/>
    <property type="molecule type" value="Genomic_DNA"/>
</dbReference>
<evidence type="ECO:0000256" key="4">
    <source>
        <dbReference type="ARBA" id="ARBA00022801"/>
    </source>
</evidence>
<keyword evidence="2" id="KW-0121">Carboxypeptidase</keyword>
<dbReference type="RefSeq" id="XP_024343622.1">
    <property type="nucleotide sequence ID" value="XM_024478045.1"/>
</dbReference>
<dbReference type="InterPro" id="IPR033124">
    <property type="entry name" value="Ser_caboxypep_his_AS"/>
</dbReference>
<evidence type="ECO:0000256" key="3">
    <source>
        <dbReference type="ARBA" id="ARBA00022670"/>
    </source>
</evidence>
<protein>
    <recommendedName>
        <fullName evidence="9">Carboxypeptidase</fullName>
    </recommendedName>
</protein>
<evidence type="ECO:0008006" key="9">
    <source>
        <dbReference type="Google" id="ProtNLM"/>
    </source>
</evidence>
<evidence type="ECO:0000256" key="2">
    <source>
        <dbReference type="ARBA" id="ARBA00022645"/>
    </source>
</evidence>
<reference evidence="7 8" key="1">
    <citation type="submission" date="2017-04" db="EMBL/GenBank/DDBJ databases">
        <title>Genome Sequence of the Model Brown-Rot Fungus Postia placenta SB12.</title>
        <authorList>
            <consortium name="DOE Joint Genome Institute"/>
            <person name="Gaskell J."/>
            <person name="Kersten P."/>
            <person name="Larrondo L.F."/>
            <person name="Canessa P."/>
            <person name="Martinez D."/>
            <person name="Hibbett D."/>
            <person name="Schmoll M."/>
            <person name="Kubicek C.P."/>
            <person name="Martinez A.T."/>
            <person name="Yadav J."/>
            <person name="Master E."/>
            <person name="Magnuson J.K."/>
            <person name="James T."/>
            <person name="Yaver D."/>
            <person name="Berka R."/>
            <person name="Labutti K."/>
            <person name="Lipzen A."/>
            <person name="Aerts A."/>
            <person name="Barry K."/>
            <person name="Henrissat B."/>
            <person name="Blanchette R."/>
            <person name="Grigoriev I."/>
            <person name="Cullen D."/>
        </authorList>
    </citation>
    <scope>NUCLEOTIDE SEQUENCE [LARGE SCALE GENOMIC DNA]</scope>
    <source>
        <strain evidence="7 8">MAD-698-R-SB12</strain>
    </source>
</reference>